<comment type="catalytic activity">
    <reaction evidence="1">
        <text>ATP + protein L-histidine = ADP + protein N-phospho-L-histidine.</text>
        <dbReference type="EC" id="2.7.13.3"/>
    </reaction>
</comment>
<organism evidence="12 13">
    <name type="scientific">Kitasatospora phosalacinea</name>
    <dbReference type="NCBI Taxonomy" id="2065"/>
    <lineage>
        <taxon>Bacteria</taxon>
        <taxon>Bacillati</taxon>
        <taxon>Actinomycetota</taxon>
        <taxon>Actinomycetes</taxon>
        <taxon>Kitasatosporales</taxon>
        <taxon>Streptomycetaceae</taxon>
        <taxon>Kitasatospora</taxon>
    </lineage>
</organism>
<feature type="transmembrane region" description="Helical" evidence="10">
    <location>
        <begin position="98"/>
        <end position="116"/>
    </location>
</feature>
<feature type="region of interest" description="Disordered" evidence="9">
    <location>
        <begin position="353"/>
        <end position="381"/>
    </location>
</feature>
<evidence type="ECO:0000256" key="9">
    <source>
        <dbReference type="SAM" id="MobiDB-lite"/>
    </source>
</evidence>
<dbReference type="InterPro" id="IPR036890">
    <property type="entry name" value="HATPase_C_sf"/>
</dbReference>
<keyword evidence="7" id="KW-0067">ATP-binding</keyword>
<keyword evidence="6 12" id="KW-0418">Kinase</keyword>
<evidence type="ECO:0000256" key="5">
    <source>
        <dbReference type="ARBA" id="ARBA00022741"/>
    </source>
</evidence>
<evidence type="ECO:0000256" key="2">
    <source>
        <dbReference type="ARBA" id="ARBA00012438"/>
    </source>
</evidence>
<evidence type="ECO:0000256" key="4">
    <source>
        <dbReference type="ARBA" id="ARBA00022679"/>
    </source>
</evidence>
<feature type="compositionally biased region" description="Gly residues" evidence="9">
    <location>
        <begin position="353"/>
        <end position="367"/>
    </location>
</feature>
<dbReference type="EC" id="2.7.13.3" evidence="2"/>
<keyword evidence="10" id="KW-1133">Transmembrane helix</keyword>
<feature type="transmembrane region" description="Helical" evidence="10">
    <location>
        <begin position="67"/>
        <end position="86"/>
    </location>
</feature>
<keyword evidence="3" id="KW-0597">Phosphoprotein</keyword>
<dbReference type="Gene3D" id="3.30.565.10">
    <property type="entry name" value="Histidine kinase-like ATPase, C-terminal domain"/>
    <property type="match status" value="1"/>
</dbReference>
<keyword evidence="4" id="KW-0808">Transferase</keyword>
<dbReference type="Pfam" id="PF07730">
    <property type="entry name" value="HisKA_3"/>
    <property type="match status" value="1"/>
</dbReference>
<comment type="caution">
    <text evidence="12">The sequence shown here is derived from an EMBL/GenBank/DDBJ whole genome shotgun (WGS) entry which is preliminary data.</text>
</comment>
<feature type="domain" description="Signal transduction histidine kinase subgroup 3 dimerisation and phosphoacceptor" evidence="11">
    <location>
        <begin position="193"/>
        <end position="254"/>
    </location>
</feature>
<reference evidence="12 13" key="1">
    <citation type="submission" date="2024-09" db="EMBL/GenBank/DDBJ databases">
        <title>The Natural Products Discovery Center: Release of the First 8490 Sequenced Strains for Exploring Actinobacteria Biosynthetic Diversity.</title>
        <authorList>
            <person name="Kalkreuter E."/>
            <person name="Kautsar S.A."/>
            <person name="Yang D."/>
            <person name="Bader C.D."/>
            <person name="Teijaro C.N."/>
            <person name="Fluegel L."/>
            <person name="Davis C.M."/>
            <person name="Simpson J.R."/>
            <person name="Lauterbach L."/>
            <person name="Steele A.D."/>
            <person name="Gui C."/>
            <person name="Meng S."/>
            <person name="Li G."/>
            <person name="Viehrig K."/>
            <person name="Ye F."/>
            <person name="Su P."/>
            <person name="Kiefer A.F."/>
            <person name="Nichols A."/>
            <person name="Cepeda A.J."/>
            <person name="Yan W."/>
            <person name="Fan B."/>
            <person name="Jiang Y."/>
            <person name="Adhikari A."/>
            <person name="Zheng C.-J."/>
            <person name="Schuster L."/>
            <person name="Cowan T.M."/>
            <person name="Smanski M.J."/>
            <person name="Chevrette M.G."/>
            <person name="De Carvalho L.P.S."/>
            <person name="Shen B."/>
        </authorList>
    </citation>
    <scope>NUCLEOTIDE SEQUENCE [LARGE SCALE GENOMIC DNA]</scope>
    <source>
        <strain evidence="12 13">NPDC058753</strain>
    </source>
</reference>
<name>A0ABW6GMJ0_9ACTN</name>
<evidence type="ECO:0000256" key="10">
    <source>
        <dbReference type="SAM" id="Phobius"/>
    </source>
</evidence>
<keyword evidence="10" id="KW-0812">Transmembrane</keyword>
<evidence type="ECO:0000256" key="3">
    <source>
        <dbReference type="ARBA" id="ARBA00022553"/>
    </source>
</evidence>
<dbReference type="GO" id="GO:0016301">
    <property type="term" value="F:kinase activity"/>
    <property type="evidence" value="ECO:0007669"/>
    <property type="project" value="UniProtKB-KW"/>
</dbReference>
<dbReference type="InterPro" id="IPR011712">
    <property type="entry name" value="Sig_transdc_His_kin_sub3_dim/P"/>
</dbReference>
<dbReference type="EMBL" id="JBHYPX010000034">
    <property type="protein sequence ID" value="MFE1353824.1"/>
    <property type="molecule type" value="Genomic_DNA"/>
</dbReference>
<keyword evidence="8" id="KW-0902">Two-component regulatory system</keyword>
<evidence type="ECO:0000256" key="7">
    <source>
        <dbReference type="ARBA" id="ARBA00022840"/>
    </source>
</evidence>
<feature type="compositionally biased region" description="Basic and acidic residues" evidence="9">
    <location>
        <begin position="370"/>
        <end position="381"/>
    </location>
</feature>
<dbReference type="RefSeq" id="WP_380315194.1">
    <property type="nucleotide sequence ID" value="NZ_JBHYPW010000001.1"/>
</dbReference>
<evidence type="ECO:0000259" key="11">
    <source>
        <dbReference type="Pfam" id="PF07730"/>
    </source>
</evidence>
<evidence type="ECO:0000256" key="8">
    <source>
        <dbReference type="ARBA" id="ARBA00023012"/>
    </source>
</evidence>
<keyword evidence="5" id="KW-0547">Nucleotide-binding</keyword>
<protein>
    <recommendedName>
        <fullName evidence="2">histidine kinase</fullName>
        <ecNumber evidence="2">2.7.13.3</ecNumber>
    </recommendedName>
</protein>
<dbReference type="Proteomes" id="UP001599542">
    <property type="component" value="Unassembled WGS sequence"/>
</dbReference>
<evidence type="ECO:0000313" key="13">
    <source>
        <dbReference type="Proteomes" id="UP001599542"/>
    </source>
</evidence>
<feature type="transmembrane region" description="Helical" evidence="10">
    <location>
        <begin position="123"/>
        <end position="141"/>
    </location>
</feature>
<dbReference type="InterPro" id="IPR050482">
    <property type="entry name" value="Sensor_HK_TwoCompSys"/>
</dbReference>
<feature type="transmembrane region" description="Helical" evidence="10">
    <location>
        <begin position="147"/>
        <end position="170"/>
    </location>
</feature>
<dbReference type="SUPFAM" id="SSF55874">
    <property type="entry name" value="ATPase domain of HSP90 chaperone/DNA topoisomerase II/histidine kinase"/>
    <property type="match status" value="1"/>
</dbReference>
<dbReference type="Gene3D" id="1.20.5.1930">
    <property type="match status" value="1"/>
</dbReference>
<feature type="transmembrane region" description="Helical" evidence="10">
    <location>
        <begin position="38"/>
        <end position="55"/>
    </location>
</feature>
<proteinExistence type="predicted"/>
<evidence type="ECO:0000256" key="6">
    <source>
        <dbReference type="ARBA" id="ARBA00022777"/>
    </source>
</evidence>
<keyword evidence="13" id="KW-1185">Reference proteome</keyword>
<evidence type="ECO:0000313" key="12">
    <source>
        <dbReference type="EMBL" id="MFE1353824.1"/>
    </source>
</evidence>
<accession>A0ABW6GMJ0</accession>
<gene>
    <name evidence="12" type="ORF">ACFW6T_17730</name>
</gene>
<evidence type="ECO:0000256" key="1">
    <source>
        <dbReference type="ARBA" id="ARBA00000085"/>
    </source>
</evidence>
<dbReference type="PANTHER" id="PTHR24421:SF10">
    <property type="entry name" value="NITRATE_NITRITE SENSOR PROTEIN NARQ"/>
    <property type="match status" value="1"/>
</dbReference>
<dbReference type="PANTHER" id="PTHR24421">
    <property type="entry name" value="NITRATE/NITRITE SENSOR PROTEIN NARX-RELATED"/>
    <property type="match status" value="1"/>
</dbReference>
<sequence length="418" mass="42067">MSVLTPRQISAAAVALSALGAVAVGALAVRWSAEPATAAATSCAVGVLLWGLLGLPRSLRLIGPPTAAAGAVSLLTTALAVGRATGETDWQGIEQADGVWQLTGIGVLLVLLPAAARWAPRRPAVAAAATAGAACSLWTLPHLDGGPVLRTGACLSWLLVAAVAVGCGAYPRWTAQRQREAVAAARREQQLVLARDLHDYVAHDISGIVVQAQAARFVAAANPAQALAALERIEAAGLHALAAMDRTVQMLHGPAEGRHPSATPAAALPEPPGVAQLAGLVDRFTAAGATVARLRLGPGAAEALTPEAGATAYRVVVEALNNVRRHAPAAERVEVELRLLGGGSVQVRVVNAGGNGGGGGGAGGSRPGLGRRERGRGGRGLRELGAQVRAVGGEFSAGPDGPDGLGWRVVAELGGHRG</sequence>
<keyword evidence="10" id="KW-0472">Membrane</keyword>